<comment type="cofactor">
    <cofactor evidence="4 6">
        <name>pyridoxal 5'-phosphate</name>
        <dbReference type="ChEBI" id="CHEBI:597326"/>
    </cofactor>
</comment>
<dbReference type="FunFam" id="3.40.640.10:FF:000031">
    <property type="entry name" value="Kynureninase"/>
    <property type="match status" value="1"/>
</dbReference>
<dbReference type="AlphaFoldDB" id="A0A7K1Y297"/>
<keyword evidence="8" id="KW-1185">Reference proteome</keyword>
<feature type="binding site" evidence="4">
    <location>
        <begin position="133"/>
        <end position="136"/>
    </location>
    <ligand>
        <name>pyridoxal 5'-phosphate</name>
        <dbReference type="ChEBI" id="CHEBI:597326"/>
    </ligand>
</feature>
<dbReference type="Proteomes" id="UP000451233">
    <property type="component" value="Unassembled WGS sequence"/>
</dbReference>
<dbReference type="InterPro" id="IPR015422">
    <property type="entry name" value="PyrdxlP-dep_Trfase_small"/>
</dbReference>
<organism evidence="7 8">
    <name type="scientific">Hufsiella ginkgonis</name>
    <dbReference type="NCBI Taxonomy" id="2695274"/>
    <lineage>
        <taxon>Bacteria</taxon>
        <taxon>Pseudomonadati</taxon>
        <taxon>Bacteroidota</taxon>
        <taxon>Sphingobacteriia</taxon>
        <taxon>Sphingobacteriales</taxon>
        <taxon>Sphingobacteriaceae</taxon>
        <taxon>Hufsiella</taxon>
    </lineage>
</organism>
<feature type="binding site" evidence="4">
    <location>
        <position position="243"/>
    </location>
    <ligand>
        <name>pyridoxal 5'-phosphate</name>
        <dbReference type="ChEBI" id="CHEBI:597326"/>
    </ligand>
</feature>
<gene>
    <name evidence="4 7" type="primary">kynU</name>
    <name evidence="7" type="ORF">GS398_18835</name>
</gene>
<evidence type="ECO:0000313" key="8">
    <source>
        <dbReference type="Proteomes" id="UP000451233"/>
    </source>
</evidence>
<feature type="binding site" evidence="4">
    <location>
        <position position="218"/>
    </location>
    <ligand>
        <name>pyridoxal 5'-phosphate</name>
        <dbReference type="ChEBI" id="CHEBI:597326"/>
    </ligand>
</feature>
<accession>A0A7K1Y297</accession>
<dbReference type="GO" id="GO:0097053">
    <property type="term" value="P:L-kynurenine catabolic process"/>
    <property type="evidence" value="ECO:0007669"/>
    <property type="project" value="UniProtKB-UniRule"/>
</dbReference>
<dbReference type="EMBL" id="WVHS01000005">
    <property type="protein sequence ID" value="MXV17361.1"/>
    <property type="molecule type" value="Genomic_DNA"/>
</dbReference>
<dbReference type="UniPathway" id="UPA00334">
    <property type="reaction ID" value="UER00455"/>
</dbReference>
<feature type="modified residue" description="N6-(pyridoxal phosphate)lysine" evidence="4">
    <location>
        <position position="244"/>
    </location>
</feature>
<comment type="subunit">
    <text evidence="4 6">Homodimer.</text>
</comment>
<dbReference type="UniPathway" id="UPA00253">
    <property type="reaction ID" value="UER00329"/>
</dbReference>
<dbReference type="EC" id="3.7.1.3" evidence="4 5"/>
<dbReference type="GO" id="GO:0009435">
    <property type="term" value="P:NAD+ biosynthetic process"/>
    <property type="evidence" value="ECO:0007669"/>
    <property type="project" value="UniProtKB-UniRule"/>
</dbReference>
<protein>
    <recommendedName>
        <fullName evidence="4 5">Kynureninase</fullName>
        <ecNumber evidence="4 5">3.7.1.3</ecNumber>
    </recommendedName>
    <alternativeName>
        <fullName evidence="4">L-kynurenine hydrolase</fullName>
    </alternativeName>
</protein>
<dbReference type="GO" id="GO:0030170">
    <property type="term" value="F:pyridoxal phosphate binding"/>
    <property type="evidence" value="ECO:0007669"/>
    <property type="project" value="UniProtKB-UniRule"/>
</dbReference>
<feature type="binding site" evidence="4">
    <location>
        <position position="301"/>
    </location>
    <ligand>
        <name>pyridoxal 5'-phosphate</name>
        <dbReference type="ChEBI" id="CHEBI:597326"/>
    </ligand>
</feature>
<feature type="binding site" evidence="4">
    <location>
        <position position="273"/>
    </location>
    <ligand>
        <name>pyridoxal 5'-phosphate</name>
        <dbReference type="ChEBI" id="CHEBI:597326"/>
    </ligand>
</feature>
<reference evidence="7 8" key="1">
    <citation type="submission" date="2019-11" db="EMBL/GenBank/DDBJ databases">
        <title>Pedobacter sp. HMF7056 Genome sequencing and assembly.</title>
        <authorList>
            <person name="Kang H."/>
            <person name="Kim H."/>
            <person name="Joh K."/>
        </authorList>
    </citation>
    <scope>NUCLEOTIDE SEQUENCE [LARGE SCALE GENOMIC DNA]</scope>
    <source>
        <strain evidence="7 8">HMF7056</strain>
    </source>
</reference>
<dbReference type="SUPFAM" id="SSF53383">
    <property type="entry name" value="PLP-dependent transferases"/>
    <property type="match status" value="1"/>
</dbReference>
<name>A0A7K1Y297_9SPHI</name>
<comment type="catalytic activity">
    <reaction evidence="6">
        <text>3-hydroxy-L-kynurenine + H2O = 3-hydroxyanthranilate + L-alanine + H(+)</text>
        <dbReference type="Rhea" id="RHEA:25143"/>
        <dbReference type="ChEBI" id="CHEBI:15377"/>
        <dbReference type="ChEBI" id="CHEBI:15378"/>
        <dbReference type="ChEBI" id="CHEBI:36559"/>
        <dbReference type="ChEBI" id="CHEBI:57972"/>
        <dbReference type="ChEBI" id="CHEBI:58125"/>
        <dbReference type="EC" id="3.7.1.3"/>
    </reaction>
</comment>
<sequence>MRREFSLGFARYCDSSDPLNTFRDQFLLPEHAGERATYLCGNSLGLQPGSAKAFLAEQLDAWQQKAVEGWFEGKKPWLSYHHQIRALLSPILGAQVDEISVMNSLSVNLHLAMVSFYRPSAGRYKILMEAGAFPSDQYIVASQVRFHGFDPATAVIEVSPRENEELLRTEDILKAISDHAGELALVLFSGINYYTGQFYEIGPITRAAHAAGALAGFDLAHAAGNVPLALHLWNVDFACWCSYKYLNSGPGGIAGLFVHEKHFSAPYPRFEGWWGNHIDSRFRMEKDFSPSRGAEAWQLSTSPILLLAIHQAALEIFERAGGINRLREKSIRLTGFLEFVIREVNSRAGSERFRIITPADPAARGCQLSIIARANGREAFQALAANGIIGDWREPDVIRVSPVPLYNTFEDVYRLGKCLLGMEV</sequence>
<comment type="caution">
    <text evidence="7">The sequence shown here is derived from an EMBL/GenBank/DDBJ whole genome shotgun (WGS) entry which is preliminary data.</text>
</comment>
<comment type="catalytic activity">
    <reaction evidence="4 6">
        <text>L-kynurenine + H2O = anthranilate + L-alanine + H(+)</text>
        <dbReference type="Rhea" id="RHEA:16813"/>
        <dbReference type="ChEBI" id="CHEBI:15377"/>
        <dbReference type="ChEBI" id="CHEBI:15378"/>
        <dbReference type="ChEBI" id="CHEBI:16567"/>
        <dbReference type="ChEBI" id="CHEBI:57959"/>
        <dbReference type="ChEBI" id="CHEBI:57972"/>
        <dbReference type="EC" id="3.7.1.3"/>
    </reaction>
</comment>
<feature type="binding site" evidence="4">
    <location>
        <position position="106"/>
    </location>
    <ligand>
        <name>pyridoxal 5'-phosphate</name>
        <dbReference type="ChEBI" id="CHEBI:597326"/>
    </ligand>
</feature>
<keyword evidence="1 4" id="KW-0662">Pyridine nucleotide biosynthesis</keyword>
<dbReference type="Gene3D" id="3.40.640.10">
    <property type="entry name" value="Type I PLP-dependent aspartate aminotransferase-like (Major domain)"/>
    <property type="match status" value="1"/>
</dbReference>
<comment type="function">
    <text evidence="4 6">Catalyzes the cleavage of L-kynurenine (L-Kyn) and L-3-hydroxykynurenine (L-3OHKyn) into anthranilic acid (AA) and 3-hydroxyanthranilic acid (3-OHAA), respectively.</text>
</comment>
<dbReference type="RefSeq" id="WP_160908374.1">
    <property type="nucleotide sequence ID" value="NZ_WVHS01000005.1"/>
</dbReference>
<comment type="pathway">
    <text evidence="4 6">Amino-acid degradation; L-kynurenine degradation; L-alanine and anthranilate from L-kynurenine: step 1/1.</text>
</comment>
<dbReference type="InterPro" id="IPR015421">
    <property type="entry name" value="PyrdxlP-dep_Trfase_major"/>
</dbReference>
<dbReference type="GO" id="GO:0005737">
    <property type="term" value="C:cytoplasm"/>
    <property type="evidence" value="ECO:0007669"/>
    <property type="project" value="UniProtKB-UniRule"/>
</dbReference>
<evidence type="ECO:0000256" key="1">
    <source>
        <dbReference type="ARBA" id="ARBA00022642"/>
    </source>
</evidence>
<dbReference type="Pfam" id="PF22580">
    <property type="entry name" value="KYNU_C"/>
    <property type="match status" value="1"/>
</dbReference>
<keyword evidence="3 4" id="KW-0663">Pyridoxal phosphate</keyword>
<evidence type="ECO:0000313" key="7">
    <source>
        <dbReference type="EMBL" id="MXV17361.1"/>
    </source>
</evidence>
<proteinExistence type="inferred from homology"/>
<dbReference type="NCBIfam" id="TIGR01814">
    <property type="entry name" value="kynureninase"/>
    <property type="match status" value="1"/>
</dbReference>
<dbReference type="PIRSF" id="PIRSF038800">
    <property type="entry name" value="KYNU"/>
    <property type="match status" value="1"/>
</dbReference>
<evidence type="ECO:0000256" key="2">
    <source>
        <dbReference type="ARBA" id="ARBA00022801"/>
    </source>
</evidence>
<dbReference type="InterPro" id="IPR010111">
    <property type="entry name" value="Kynureninase"/>
</dbReference>
<dbReference type="HAMAP" id="MF_01970">
    <property type="entry name" value="Kynureninase"/>
    <property type="match status" value="1"/>
</dbReference>
<dbReference type="InterPro" id="IPR015424">
    <property type="entry name" value="PyrdxlP-dep_Trfase"/>
</dbReference>
<dbReference type="GO" id="GO:0019805">
    <property type="term" value="P:quinolinate biosynthetic process"/>
    <property type="evidence" value="ECO:0007669"/>
    <property type="project" value="UniProtKB-UniRule"/>
</dbReference>
<dbReference type="Gene3D" id="3.90.1150.10">
    <property type="entry name" value="Aspartate Aminotransferase, domain 1"/>
    <property type="match status" value="1"/>
</dbReference>
<comment type="caution">
    <text evidence="4">Lacks conserved residue(s) required for the propagation of feature annotation.</text>
</comment>
<evidence type="ECO:0000256" key="3">
    <source>
        <dbReference type="ARBA" id="ARBA00022898"/>
    </source>
</evidence>
<keyword evidence="2 4" id="KW-0378">Hydrolase</keyword>
<comment type="pathway">
    <text evidence="4 6">Cofactor biosynthesis; NAD(+) biosynthesis; quinolinate from L-kynurenine: step 2/3.</text>
</comment>
<dbReference type="PANTHER" id="PTHR14084:SF0">
    <property type="entry name" value="KYNURENINASE"/>
    <property type="match status" value="1"/>
</dbReference>
<evidence type="ECO:0000256" key="4">
    <source>
        <dbReference type="HAMAP-Rule" id="MF_01970"/>
    </source>
</evidence>
<comment type="similarity">
    <text evidence="4 6">Belongs to the kynureninase family.</text>
</comment>
<evidence type="ECO:0000256" key="6">
    <source>
        <dbReference type="PIRNR" id="PIRNR038800"/>
    </source>
</evidence>
<dbReference type="GO" id="GO:0043420">
    <property type="term" value="P:anthranilate metabolic process"/>
    <property type="evidence" value="ECO:0007669"/>
    <property type="project" value="TreeGrafter"/>
</dbReference>
<feature type="binding site" evidence="4">
    <location>
        <position position="105"/>
    </location>
    <ligand>
        <name>pyridoxal 5'-phosphate</name>
        <dbReference type="ChEBI" id="CHEBI:597326"/>
    </ligand>
</feature>
<dbReference type="GO" id="GO:0019441">
    <property type="term" value="P:L-tryptophan catabolic process to kynurenine"/>
    <property type="evidence" value="ECO:0007669"/>
    <property type="project" value="TreeGrafter"/>
</dbReference>
<feature type="binding site" evidence="4">
    <location>
        <position position="221"/>
    </location>
    <ligand>
        <name>pyridoxal 5'-phosphate</name>
        <dbReference type="ChEBI" id="CHEBI:597326"/>
    </ligand>
</feature>
<dbReference type="PANTHER" id="PTHR14084">
    <property type="entry name" value="KYNURENINASE"/>
    <property type="match status" value="1"/>
</dbReference>
<evidence type="ECO:0000256" key="5">
    <source>
        <dbReference type="NCBIfam" id="TIGR01814"/>
    </source>
</evidence>
<dbReference type="GO" id="GO:0030429">
    <property type="term" value="F:kynureninase activity"/>
    <property type="evidence" value="ECO:0007669"/>
    <property type="project" value="UniProtKB-UniRule"/>
</dbReference>